<dbReference type="InterPro" id="IPR024983">
    <property type="entry name" value="CHAT_dom"/>
</dbReference>
<organism evidence="5 6">
    <name type="scientific">Lutibacter oceani</name>
    <dbReference type="NCBI Taxonomy" id="1853311"/>
    <lineage>
        <taxon>Bacteria</taxon>
        <taxon>Pseudomonadati</taxon>
        <taxon>Bacteroidota</taxon>
        <taxon>Flavobacteriia</taxon>
        <taxon>Flavobacteriales</taxon>
        <taxon>Flavobacteriaceae</taxon>
        <taxon>Lutibacter</taxon>
    </lineage>
</organism>
<evidence type="ECO:0000256" key="2">
    <source>
        <dbReference type="SAM" id="Phobius"/>
    </source>
</evidence>
<dbReference type="PANTHER" id="PTHR10098">
    <property type="entry name" value="RAPSYN-RELATED"/>
    <property type="match status" value="1"/>
</dbReference>
<evidence type="ECO:0000313" key="6">
    <source>
        <dbReference type="Proteomes" id="UP000256429"/>
    </source>
</evidence>
<keyword evidence="2" id="KW-1133">Transmembrane helix</keyword>
<evidence type="ECO:0000256" key="1">
    <source>
        <dbReference type="SAM" id="Coils"/>
    </source>
</evidence>
<dbReference type="InterPro" id="IPR019734">
    <property type="entry name" value="TPR_rpt"/>
</dbReference>
<evidence type="ECO:0000313" key="5">
    <source>
        <dbReference type="EMBL" id="REE83297.1"/>
    </source>
</evidence>
<evidence type="ECO:0000256" key="3">
    <source>
        <dbReference type="SAM" id="SignalP"/>
    </source>
</evidence>
<feature type="signal peptide" evidence="3">
    <location>
        <begin position="1"/>
        <end position="19"/>
    </location>
</feature>
<accession>A0A3D9RTW5</accession>
<dbReference type="AlphaFoldDB" id="A0A3D9RTW5"/>
<keyword evidence="2" id="KW-0472">Membrane</keyword>
<gene>
    <name evidence="5" type="ORF">BX611_0586</name>
</gene>
<dbReference type="OrthoDB" id="9771112at2"/>
<dbReference type="Pfam" id="PF13181">
    <property type="entry name" value="TPR_8"/>
    <property type="match status" value="1"/>
</dbReference>
<comment type="caution">
    <text evidence="5">The sequence shown here is derived from an EMBL/GenBank/DDBJ whole genome shotgun (WGS) entry which is preliminary data.</text>
</comment>
<keyword evidence="3" id="KW-0732">Signal</keyword>
<proteinExistence type="predicted"/>
<dbReference type="Pfam" id="PF12770">
    <property type="entry name" value="CHAT"/>
    <property type="match status" value="1"/>
</dbReference>
<feature type="chain" id="PRO_5017646734" evidence="3">
    <location>
        <begin position="20"/>
        <end position="898"/>
    </location>
</feature>
<dbReference type="InterPro" id="IPR011990">
    <property type="entry name" value="TPR-like_helical_dom_sf"/>
</dbReference>
<protein>
    <submittedName>
        <fullName evidence="5">CHAT domain-containing protein</fullName>
    </submittedName>
</protein>
<feature type="transmembrane region" description="Helical" evidence="2">
    <location>
        <begin position="871"/>
        <end position="888"/>
    </location>
</feature>
<sequence>MLKKGIIAFVFLCNFLVSAQQFSDSFILSIDSLKQQNNYSEFIYVHLDEFAKNTTIESLVLYKNLESNLWRNPLNKEEKVAQLYFYINYAYQLKQFGFINESINYYEKAYSFYKRNYINYNIIEYCLKPLANNYTRLGDVDRAEDIIKITIEKAIKEKSDTQIGSGYLNLAAVYRTKGNYVTAIKYLNLGLLNASSNNQKAKIHSDKAINFLFLSEFENSKKEAILSNTLNVLNDLSISTRNSITLGSCFISKNKFEPALIEFEKALKFSKIIFGKNDRETAKIYNKIAEVYWFQNKSEIALSYYQKALITLLPNYIPKDIFENPKSTYFYPENTLKEAFDGRAKVLSQLNNFEEAVKNYELSFLIENELRDTYLSQNAKLLQQQENRNRSENCIELCYTMFQQSNNVLWLEKAFQFAEQTKSVVLLENKELLFAKSKIKNDSLFIKEEKLQLKKAELNTSITLEQLKNENAVLNVLAKLTKEREFVFQEIQLLNQEIDEKYPNLKANLNTSVSIDKIEEKLLLNNELLIEFFDGTRNVYIFSISKNKPISVVQIEKDEVFKEELLSFLKLFSDERGTALQNNINKYTSLGFKLFEHFFKKELAKNIILIPDGLFSFLPFDALITEKTEIINFEKLPYLIKKANISYAYSASILLSNTKNSDRKEDKLIGFFPVFKNNHRNLAELSFTEQEAKSIENEVEGDFLTFGEAVKNVFDSIGKKYSMLHLSTHATAGDFFTPPAIEFYDETLYLPEIYGYNLNLDLVVLSACETGIGTLRKGEGTMSLARGFSYAGVKNLIVSLWKVNDKSTEKLMAGFYKNYTKYGSKSAALQSSKLDYLNNKNISSLKKSPYYWASFIYIGEVATAGKKQISYWWFFIVGIILIGGFFFLKNSRFELNSK</sequence>
<dbReference type="EMBL" id="QTTQ01000009">
    <property type="protein sequence ID" value="REE83297.1"/>
    <property type="molecule type" value="Genomic_DNA"/>
</dbReference>
<evidence type="ECO:0000259" key="4">
    <source>
        <dbReference type="Pfam" id="PF12770"/>
    </source>
</evidence>
<keyword evidence="2" id="KW-0812">Transmembrane</keyword>
<dbReference type="Proteomes" id="UP000256429">
    <property type="component" value="Unassembled WGS sequence"/>
</dbReference>
<keyword evidence="1" id="KW-0175">Coiled coil</keyword>
<feature type="coiled-coil region" evidence="1">
    <location>
        <begin position="464"/>
        <end position="497"/>
    </location>
</feature>
<dbReference type="SUPFAM" id="SSF48452">
    <property type="entry name" value="TPR-like"/>
    <property type="match status" value="2"/>
</dbReference>
<dbReference type="Gene3D" id="1.25.40.10">
    <property type="entry name" value="Tetratricopeptide repeat domain"/>
    <property type="match status" value="2"/>
</dbReference>
<reference evidence="5 6" key="1">
    <citation type="submission" date="2018-08" db="EMBL/GenBank/DDBJ databases">
        <title>Genomic Encyclopedia of Type Strains, Phase III (KMG-III): the genomes of soil and plant-associated and newly described type strains.</title>
        <authorList>
            <person name="Whitman W."/>
        </authorList>
    </citation>
    <scope>NUCLEOTIDE SEQUENCE [LARGE SCALE GENOMIC DNA]</scope>
    <source>
        <strain evidence="5 6">325-5</strain>
    </source>
</reference>
<keyword evidence="6" id="KW-1185">Reference proteome</keyword>
<feature type="domain" description="CHAT" evidence="4">
    <location>
        <begin position="600"/>
        <end position="860"/>
    </location>
</feature>
<dbReference type="PANTHER" id="PTHR10098:SF108">
    <property type="entry name" value="TETRATRICOPEPTIDE REPEAT PROTEIN 28"/>
    <property type="match status" value="1"/>
</dbReference>
<name>A0A3D9RTW5_9FLAO</name>
<dbReference type="RefSeq" id="WP_115877970.1">
    <property type="nucleotide sequence ID" value="NZ_QTTQ01000009.1"/>
</dbReference>
<dbReference type="SMART" id="SM00028">
    <property type="entry name" value="TPR"/>
    <property type="match status" value="3"/>
</dbReference>